<dbReference type="GO" id="GO:0071014">
    <property type="term" value="C:post-mRNA release spliceosomal complex"/>
    <property type="evidence" value="ECO:0007669"/>
    <property type="project" value="TreeGrafter"/>
</dbReference>
<dbReference type="InterPro" id="IPR013169">
    <property type="entry name" value="mRNA_splic_Cwf18-like"/>
</dbReference>
<gene>
    <name evidence="2" type="ORF">WMSIL1_LOCUS5835</name>
</gene>
<protein>
    <recommendedName>
        <fullName evidence="4">Cwf18 pre-mRNA splicing factor</fullName>
    </recommendedName>
</protein>
<keyword evidence="3" id="KW-1185">Reference proteome</keyword>
<reference evidence="2 3" key="1">
    <citation type="submission" date="2019-07" db="EMBL/GenBank/DDBJ databases">
        <authorList>
            <person name="Jastrzebski P J."/>
            <person name="Paukszto L."/>
            <person name="Jastrzebski P J."/>
        </authorList>
    </citation>
    <scope>NUCLEOTIDE SEQUENCE [LARGE SCALE GENOMIC DNA]</scope>
    <source>
        <strain evidence="2 3">WMS-il1</strain>
    </source>
</reference>
<sequence length="191" mass="21825">MTATPEGNVDMDIDSNGLGDAKNEEHENGIGSLRSEAVRRKERLIELRKQAQNKSLPGTGLALKPEGDLPKPIFRNYNPISDDLKDGLLPERTMINLEARVADQLEAGKAEAVVDEVNLFNLAPRKPDWDLKRGVEKKLKKLERRTQRVIAELIRKFSTALCGFCYCATYYLCMREIAPAYFCFRYFRRCR</sequence>
<dbReference type="Pfam" id="PF08315">
    <property type="entry name" value="cwf18"/>
    <property type="match status" value="1"/>
</dbReference>
<evidence type="ECO:0008006" key="4">
    <source>
        <dbReference type="Google" id="ProtNLM"/>
    </source>
</evidence>
<dbReference type="GO" id="GO:0005684">
    <property type="term" value="C:U2-type spliceosomal complex"/>
    <property type="evidence" value="ECO:0007669"/>
    <property type="project" value="TreeGrafter"/>
</dbReference>
<dbReference type="EMBL" id="CABIJS010000199">
    <property type="protein sequence ID" value="VUZ46070.1"/>
    <property type="molecule type" value="Genomic_DNA"/>
</dbReference>
<organism evidence="2 3">
    <name type="scientific">Hymenolepis diminuta</name>
    <name type="common">Rat tapeworm</name>
    <dbReference type="NCBI Taxonomy" id="6216"/>
    <lineage>
        <taxon>Eukaryota</taxon>
        <taxon>Metazoa</taxon>
        <taxon>Spiralia</taxon>
        <taxon>Lophotrochozoa</taxon>
        <taxon>Platyhelminthes</taxon>
        <taxon>Cestoda</taxon>
        <taxon>Eucestoda</taxon>
        <taxon>Cyclophyllidea</taxon>
        <taxon>Hymenolepididae</taxon>
        <taxon>Hymenolepis</taxon>
    </lineage>
</organism>
<name>A0A564YFR8_HYMDI</name>
<dbReference type="PANTHER" id="PTHR31551:SF1">
    <property type="entry name" value="COILED-COIL DOMAIN-CONTAINING PROTEIN 12"/>
    <property type="match status" value="1"/>
</dbReference>
<accession>A0A564YFR8</accession>
<evidence type="ECO:0000313" key="2">
    <source>
        <dbReference type="EMBL" id="VUZ46070.1"/>
    </source>
</evidence>
<proteinExistence type="predicted"/>
<dbReference type="PANTHER" id="PTHR31551">
    <property type="entry name" value="PRE-MRNA-SPLICING FACTOR CWF18"/>
    <property type="match status" value="1"/>
</dbReference>
<dbReference type="AlphaFoldDB" id="A0A564YFR8"/>
<feature type="region of interest" description="Disordered" evidence="1">
    <location>
        <begin position="1"/>
        <end position="35"/>
    </location>
</feature>
<evidence type="ECO:0000313" key="3">
    <source>
        <dbReference type="Proteomes" id="UP000321570"/>
    </source>
</evidence>
<evidence type="ECO:0000256" key="1">
    <source>
        <dbReference type="SAM" id="MobiDB-lite"/>
    </source>
</evidence>
<dbReference type="Proteomes" id="UP000321570">
    <property type="component" value="Unassembled WGS sequence"/>
</dbReference>